<feature type="domain" description="3-hydroxyisobutyrate dehydrogenase-like NAD-binding" evidence="7">
    <location>
        <begin position="167"/>
        <end position="274"/>
    </location>
</feature>
<dbReference type="InterPro" id="IPR013328">
    <property type="entry name" value="6PGD_dom2"/>
</dbReference>
<dbReference type="InterPro" id="IPR008927">
    <property type="entry name" value="6-PGluconate_DH-like_C_sf"/>
</dbReference>
<dbReference type="PIRSF" id="PIRSF000103">
    <property type="entry name" value="HIBADH"/>
    <property type="match status" value="1"/>
</dbReference>
<dbReference type="Proteomes" id="UP000677875">
    <property type="component" value="Unassembled WGS sequence"/>
</dbReference>
<evidence type="ECO:0000313" key="8">
    <source>
        <dbReference type="EMBL" id="MBQ0826545.1"/>
    </source>
</evidence>
<dbReference type="AlphaFoldDB" id="A0A940XDR2"/>
<dbReference type="InterPro" id="IPR006115">
    <property type="entry name" value="6PGDH_NADP-bd"/>
</dbReference>
<dbReference type="GO" id="GO:0051287">
    <property type="term" value="F:NAD binding"/>
    <property type="evidence" value="ECO:0007669"/>
    <property type="project" value="InterPro"/>
</dbReference>
<keyword evidence="9" id="KW-1185">Reference proteome</keyword>
<evidence type="ECO:0000259" key="7">
    <source>
        <dbReference type="Pfam" id="PF14833"/>
    </source>
</evidence>
<dbReference type="EMBL" id="JAGPNL010000002">
    <property type="protein sequence ID" value="MBQ0826545.1"/>
    <property type="molecule type" value="Genomic_DNA"/>
</dbReference>
<dbReference type="GO" id="GO:0016491">
    <property type="term" value="F:oxidoreductase activity"/>
    <property type="evidence" value="ECO:0007669"/>
    <property type="project" value="UniProtKB-KW"/>
</dbReference>
<keyword evidence="3" id="KW-0520">NAD</keyword>
<accession>A0A940XDR2</accession>
<dbReference type="InterPro" id="IPR029154">
    <property type="entry name" value="HIBADH-like_NADP-bd"/>
</dbReference>
<dbReference type="SUPFAM" id="SSF48179">
    <property type="entry name" value="6-phosphogluconate dehydrogenase C-terminal domain-like"/>
    <property type="match status" value="1"/>
</dbReference>
<feature type="region of interest" description="Disordered" evidence="5">
    <location>
        <begin position="295"/>
        <end position="317"/>
    </location>
</feature>
<gene>
    <name evidence="8" type="ORF">J5Y05_08500</name>
</gene>
<evidence type="ECO:0000259" key="6">
    <source>
        <dbReference type="Pfam" id="PF03446"/>
    </source>
</evidence>
<keyword evidence="2" id="KW-0560">Oxidoreductase</keyword>
<organism evidence="8 9">
    <name type="scientific">Streptomyces tagetis</name>
    <dbReference type="NCBI Taxonomy" id="2820809"/>
    <lineage>
        <taxon>Bacteria</taxon>
        <taxon>Bacillati</taxon>
        <taxon>Actinomycetota</taxon>
        <taxon>Actinomycetes</taxon>
        <taxon>Kitasatosporales</taxon>
        <taxon>Streptomycetaceae</taxon>
        <taxon>Streptomyces</taxon>
    </lineage>
</organism>
<evidence type="ECO:0000256" key="2">
    <source>
        <dbReference type="ARBA" id="ARBA00023002"/>
    </source>
</evidence>
<sequence length="317" mass="32155">MSAPGTAPTGFVGLGNMGGRIARRITDAGTPLLGHDRETGRVREAGAEPAADLAEIARRCDTILLSLPDSTVVEAVVEGEGGLLAHARPGQTVVDLSTSAPASTVRLHGLLAERGAVLLDAGVTGGAAAAERGALTVMAGGPDAELDRLADLFGLFAARVHRMGAVGAGHSAKLLNNFLNAVSLAATAEVMVAGDRAGLDPAQLLEVFNSGSGMNFATRNRFPHIVRGDYLEGGLTGDLMLKDVLLYLAHLRDLGVPSLNAAGPVASFGAAARLGYGDLISNRVFDALGDLAGAPARPGCPDPAPDQAGDPHQEAGT</sequence>
<evidence type="ECO:0000256" key="4">
    <source>
        <dbReference type="PIRSR" id="PIRSR000103-1"/>
    </source>
</evidence>
<dbReference type="Gene3D" id="1.10.1040.10">
    <property type="entry name" value="N-(1-d-carboxylethyl)-l-norvaline Dehydrogenase, domain 2"/>
    <property type="match status" value="1"/>
</dbReference>
<dbReference type="Gene3D" id="3.40.50.720">
    <property type="entry name" value="NAD(P)-binding Rossmann-like Domain"/>
    <property type="match status" value="1"/>
</dbReference>
<comment type="similarity">
    <text evidence="1">Belongs to the HIBADH-related family.</text>
</comment>
<evidence type="ECO:0000256" key="5">
    <source>
        <dbReference type="SAM" id="MobiDB-lite"/>
    </source>
</evidence>
<protein>
    <submittedName>
        <fullName evidence="8">NAD(P)-dependent oxidoreductase</fullName>
    </submittedName>
</protein>
<evidence type="ECO:0000256" key="3">
    <source>
        <dbReference type="ARBA" id="ARBA00023027"/>
    </source>
</evidence>
<dbReference type="PANTHER" id="PTHR43060:SF15">
    <property type="entry name" value="3-HYDROXYISOBUTYRATE DEHYDROGENASE-LIKE 1, MITOCHONDRIAL-RELATED"/>
    <property type="match status" value="1"/>
</dbReference>
<dbReference type="GO" id="GO:0050661">
    <property type="term" value="F:NADP binding"/>
    <property type="evidence" value="ECO:0007669"/>
    <property type="project" value="InterPro"/>
</dbReference>
<dbReference type="PANTHER" id="PTHR43060">
    <property type="entry name" value="3-HYDROXYISOBUTYRATE DEHYDROGENASE-LIKE 1, MITOCHONDRIAL-RELATED"/>
    <property type="match status" value="1"/>
</dbReference>
<evidence type="ECO:0000256" key="1">
    <source>
        <dbReference type="ARBA" id="ARBA00009080"/>
    </source>
</evidence>
<dbReference type="SUPFAM" id="SSF51735">
    <property type="entry name" value="NAD(P)-binding Rossmann-fold domains"/>
    <property type="match status" value="1"/>
</dbReference>
<evidence type="ECO:0000313" key="9">
    <source>
        <dbReference type="Proteomes" id="UP000677875"/>
    </source>
</evidence>
<dbReference type="Pfam" id="PF14833">
    <property type="entry name" value="NAD_binding_11"/>
    <property type="match status" value="1"/>
</dbReference>
<reference evidence="8" key="1">
    <citation type="submission" date="2021-04" db="EMBL/GenBank/DDBJ databases">
        <title>Genome seq and assembly of Streptomyces sp. RG38.</title>
        <authorList>
            <person name="Chhetri G."/>
        </authorList>
    </citation>
    <scope>NUCLEOTIDE SEQUENCE</scope>
    <source>
        <strain evidence="8">RG38</strain>
    </source>
</reference>
<proteinExistence type="inferred from homology"/>
<name>A0A940XDR2_9ACTN</name>
<dbReference type="InterPro" id="IPR036291">
    <property type="entry name" value="NAD(P)-bd_dom_sf"/>
</dbReference>
<dbReference type="RefSeq" id="WP_210869923.1">
    <property type="nucleotide sequence ID" value="NZ_JAGPNL010000002.1"/>
</dbReference>
<feature type="active site" evidence="4">
    <location>
        <position position="173"/>
    </location>
</feature>
<dbReference type="Pfam" id="PF03446">
    <property type="entry name" value="NAD_binding_2"/>
    <property type="match status" value="1"/>
</dbReference>
<comment type="caution">
    <text evidence="8">The sequence shown here is derived from an EMBL/GenBank/DDBJ whole genome shotgun (WGS) entry which is preliminary data.</text>
</comment>
<feature type="domain" description="6-phosphogluconate dehydrogenase NADP-binding" evidence="6">
    <location>
        <begin position="10"/>
        <end position="164"/>
    </location>
</feature>
<dbReference type="InterPro" id="IPR015815">
    <property type="entry name" value="HIBADH-related"/>
</dbReference>